<keyword evidence="1" id="KW-0677">Repeat</keyword>
<dbReference type="RefSeq" id="WP_345472144.1">
    <property type="nucleotide sequence ID" value="NZ_BAABHF010000046.1"/>
</dbReference>
<evidence type="ECO:0000256" key="1">
    <source>
        <dbReference type="ARBA" id="ARBA00022737"/>
    </source>
</evidence>
<evidence type="ECO:0008006" key="5">
    <source>
        <dbReference type="Google" id="ProtNLM"/>
    </source>
</evidence>
<dbReference type="Pfam" id="PF13432">
    <property type="entry name" value="TPR_16"/>
    <property type="match status" value="3"/>
</dbReference>
<dbReference type="Proteomes" id="UP001500503">
    <property type="component" value="Unassembled WGS sequence"/>
</dbReference>
<evidence type="ECO:0000313" key="3">
    <source>
        <dbReference type="EMBL" id="GAA4511333.1"/>
    </source>
</evidence>
<dbReference type="InterPro" id="IPR051012">
    <property type="entry name" value="CellSynth/LPSAsmb/PSIAsmb"/>
</dbReference>
<reference evidence="4" key="1">
    <citation type="journal article" date="2019" name="Int. J. Syst. Evol. Microbiol.">
        <title>The Global Catalogue of Microorganisms (GCM) 10K type strain sequencing project: providing services to taxonomists for standard genome sequencing and annotation.</title>
        <authorList>
            <consortium name="The Broad Institute Genomics Platform"/>
            <consortium name="The Broad Institute Genome Sequencing Center for Infectious Disease"/>
            <person name="Wu L."/>
            <person name="Ma J."/>
        </authorList>
    </citation>
    <scope>NUCLEOTIDE SEQUENCE [LARGE SCALE GENOMIC DNA]</scope>
    <source>
        <strain evidence="4">JCM 17933</strain>
    </source>
</reference>
<dbReference type="PANTHER" id="PTHR45586:SF1">
    <property type="entry name" value="LIPOPOLYSACCHARIDE ASSEMBLY PROTEIN B"/>
    <property type="match status" value="1"/>
</dbReference>
<dbReference type="SUPFAM" id="SSF48371">
    <property type="entry name" value="ARM repeat"/>
    <property type="match status" value="1"/>
</dbReference>
<sequence>MTSWAERLQTATDRWRQGDLEGATVLLREMVVSGDRTIVPEASHALGRLLEERGDPGGAQAAHRSVIATGHPVFAQRSAICLGLMLTGDEQWALAHRPLLTAASGADSEIAAMADVSLVRVLRRLGDLDASAEALERARRSGVTAAAELTEDLETARWPDDGGERERQAWQAYEAIAHLLDDDEGEADHEVVLAGLNMMLSHGIPELCSQAAFRLYSIYAERGEFDECRRVMEHAIAVGDPAERGMAEKLLGAALFDLGEHLEAREAYRRAADDHRPEVRLDALIQESKFARELGDEEESRAILWRVVESGHPRFALEARACLGQVYSEAGEVDDAVACWRVVLETGSEFHQGAVHFLGMLLHGLPAADPRRAEIVALLRQAAGFDDPDVAFQAQMTLTQADMAARGPDERREQAVDDCDAALERLREGDPVRARTLLRKVIDAEIEGVSAGAARTLALLELGEGDPEQAEELLEHVADSGAFTDGFAAAVDRHLIVSGEGGAPHPVLSAWVDYQRLGRDAGIARLQECAEHPDLAVAALAKSTLAQAYVYLGVPRSRGVELLNEAAAAGDPLALSHAATLSWIIRPDDEVDEVIELLRRAHAHGDPALAPWVAHALGSALQGRGQEGDADEALAAYEAVSGSGHPDLGIEAETKMIEILEEREDLAGAATVHERIVARGDRLQAPRSAWLLGLTRVRLDDFDAARAAYASIPEDHPELAEHGRFARRLLDRDFEGAAAALAAVREHPDDPDDVRVIVATWLAVEAAHAWQRAGDTAATDAALSLAVTGGHRAKAQEAALFLGALRDDAGDHAGAAAAWARAADGDDEHLTKVGAEALGEALHRLGDLDGAAAAYRQALEATEPDDDEHGRLLDTVIHLLVAAGRAAEARALQIDKTGDGSHVGLLIGKALEANGDLDAAAAYYRESIEDEDGGELEAAYSRVMLARLLAGRGEVTQAAALAERAITSFGRLAEAGVEHAEGSLAAAAYELGGYLSEAGDAEGAREAYERAAAAEDPLVRVSAKERLGSASLRERALLRLHEGDRTAALDLFTREYGSPVIAEVHIALFDGRFEALRPLLEQVAGTEHAERAANFVLTAALEKLRKDPDEAAGLCAVVLEFGTPEQVAVVCDNLAHAYDLAGDVDAAVDVLRRGAAVDHPSALSCLRRLIGLLALQGDHTAAEEAARRAIDSGDPETVTIGVWTLADLAKARGDLAEAAARYRTAIEGADPATVPYIQVELGRVLRELGKSGAAYRVMESVLTGDDPGRALLAGTHMGFWLAEDGRLADAAEAFGAAVAAGVRHPDPDEDDQECHQRALNALASVAGEADGAGDAAAAVRALHLAAAGGASNDAARIAEDYATAAVERGDLDAARTYYEGAAAFPPDGDPRLLVKLAELLAEHGAAAEARALLERLVASDDPYVRLAAGVTLVSMLEEAGEHDRALEVAARSAGPDVSREAAGAPAGTELDPNAQALLGSLLGVMQRERGDSEGSLRTLRAAAESGEPAALLTLGETLVEAGRVEEARAVLTDACETEGEFGRRAVVGLGRTFHDEEPDRARELYLRAIRTAAGSDSVATVLAKMYLGSLAKRDRDWPEALRWYQQVIDSGGRTGDTSQAPMAAAHLGELAYWLGDRDSAVRFYELTLATGTKEAELVGEASYRLGEIRHGDGHTEPARRHLRQAIGSGHAGFADQARALLDKLGEEA</sequence>
<comment type="caution">
    <text evidence="3">The sequence shown here is derived from an EMBL/GenBank/DDBJ whole genome shotgun (WGS) entry which is preliminary data.</text>
</comment>
<dbReference type="Gene3D" id="1.25.40.10">
    <property type="entry name" value="Tetratricopeptide repeat domain"/>
    <property type="match status" value="8"/>
</dbReference>
<protein>
    <recommendedName>
        <fullName evidence="5">Tetratricopeptide repeat protein</fullName>
    </recommendedName>
</protein>
<keyword evidence="4" id="KW-1185">Reference proteome</keyword>
<dbReference type="InterPro" id="IPR019734">
    <property type="entry name" value="TPR_rpt"/>
</dbReference>
<accession>A0ABP8QVS8</accession>
<dbReference type="SUPFAM" id="SSF48452">
    <property type="entry name" value="TPR-like"/>
    <property type="match status" value="1"/>
</dbReference>
<organism evidence="3 4">
    <name type="scientific">Actinoallomurus oryzae</name>
    <dbReference type="NCBI Taxonomy" id="502180"/>
    <lineage>
        <taxon>Bacteria</taxon>
        <taxon>Bacillati</taxon>
        <taxon>Actinomycetota</taxon>
        <taxon>Actinomycetes</taxon>
        <taxon>Streptosporangiales</taxon>
        <taxon>Thermomonosporaceae</taxon>
        <taxon>Actinoallomurus</taxon>
    </lineage>
</organism>
<evidence type="ECO:0000313" key="4">
    <source>
        <dbReference type="Proteomes" id="UP001500503"/>
    </source>
</evidence>
<dbReference type="InterPro" id="IPR016024">
    <property type="entry name" value="ARM-type_fold"/>
</dbReference>
<name>A0ABP8QVS8_9ACTN</name>
<proteinExistence type="predicted"/>
<dbReference type="SUPFAM" id="SSF81901">
    <property type="entry name" value="HCP-like"/>
    <property type="match status" value="4"/>
</dbReference>
<dbReference type="InterPro" id="IPR011990">
    <property type="entry name" value="TPR-like_helical_dom_sf"/>
</dbReference>
<evidence type="ECO:0000256" key="2">
    <source>
        <dbReference type="ARBA" id="ARBA00022803"/>
    </source>
</evidence>
<dbReference type="EMBL" id="BAABHF010000046">
    <property type="protein sequence ID" value="GAA4511333.1"/>
    <property type="molecule type" value="Genomic_DNA"/>
</dbReference>
<dbReference type="SMART" id="SM00028">
    <property type="entry name" value="TPR"/>
    <property type="match status" value="9"/>
</dbReference>
<dbReference type="Pfam" id="PF13176">
    <property type="entry name" value="TPR_7"/>
    <property type="match status" value="1"/>
</dbReference>
<gene>
    <name evidence="3" type="ORF">GCM10023191_075260</name>
</gene>
<dbReference type="PANTHER" id="PTHR45586">
    <property type="entry name" value="TPR REPEAT-CONTAINING PROTEIN PA4667"/>
    <property type="match status" value="1"/>
</dbReference>
<keyword evidence="2" id="KW-0802">TPR repeat</keyword>